<dbReference type="GO" id="GO:0005886">
    <property type="term" value="C:plasma membrane"/>
    <property type="evidence" value="ECO:0007669"/>
    <property type="project" value="UniProtKB-SubCell"/>
</dbReference>
<protein>
    <recommendedName>
        <fullName evidence="6">Gustatory receptor</fullName>
    </recommendedName>
</protein>
<keyword evidence="8" id="KW-1185">Reference proteome</keyword>
<comment type="function">
    <text evidence="6">Gustatory receptor which mediates acceptance or avoidance behavior, depending on its substrates.</text>
</comment>
<dbReference type="AlphaFoldDB" id="A0AAD8EMF9"/>
<keyword evidence="5 6" id="KW-0472">Membrane</keyword>
<gene>
    <name evidence="7" type="ORF">L9F63_013129</name>
</gene>
<feature type="transmembrane region" description="Helical" evidence="6">
    <location>
        <begin position="46"/>
        <end position="67"/>
    </location>
</feature>
<evidence type="ECO:0000256" key="3">
    <source>
        <dbReference type="ARBA" id="ARBA00022692"/>
    </source>
</evidence>
<name>A0AAD8EMF9_DIPPU</name>
<evidence type="ECO:0000313" key="8">
    <source>
        <dbReference type="Proteomes" id="UP001233999"/>
    </source>
</evidence>
<dbReference type="EMBL" id="JASPKZ010002320">
    <property type="protein sequence ID" value="KAJ9595663.1"/>
    <property type="molecule type" value="Genomic_DNA"/>
</dbReference>
<evidence type="ECO:0000256" key="5">
    <source>
        <dbReference type="ARBA" id="ARBA00023136"/>
    </source>
</evidence>
<feature type="transmembrane region" description="Helical" evidence="6">
    <location>
        <begin position="79"/>
        <end position="103"/>
    </location>
</feature>
<proteinExistence type="inferred from homology"/>
<evidence type="ECO:0000313" key="7">
    <source>
        <dbReference type="EMBL" id="KAJ9595663.1"/>
    </source>
</evidence>
<reference evidence="7" key="1">
    <citation type="journal article" date="2023" name="IScience">
        <title>Live-bearing cockroach genome reveals convergent evolutionary mechanisms linked to viviparity in insects and beyond.</title>
        <authorList>
            <person name="Fouks B."/>
            <person name="Harrison M.C."/>
            <person name="Mikhailova A.A."/>
            <person name="Marchal E."/>
            <person name="English S."/>
            <person name="Carruthers M."/>
            <person name="Jennings E.C."/>
            <person name="Chiamaka E.L."/>
            <person name="Frigard R.A."/>
            <person name="Pippel M."/>
            <person name="Attardo G.M."/>
            <person name="Benoit J.B."/>
            <person name="Bornberg-Bauer E."/>
            <person name="Tobe S.S."/>
        </authorList>
    </citation>
    <scope>NUCLEOTIDE SEQUENCE</scope>
    <source>
        <strain evidence="7">Stay&amp;Tobe</strain>
    </source>
</reference>
<comment type="subcellular location">
    <subcellularLocation>
        <location evidence="1 6">Cell membrane</location>
        <topology evidence="1 6">Multi-pass membrane protein</topology>
    </subcellularLocation>
</comment>
<evidence type="ECO:0000256" key="2">
    <source>
        <dbReference type="ARBA" id="ARBA00022475"/>
    </source>
</evidence>
<dbReference type="Pfam" id="PF08395">
    <property type="entry name" value="7tm_7"/>
    <property type="match status" value="1"/>
</dbReference>
<feature type="transmembrane region" description="Helical" evidence="6">
    <location>
        <begin position="16"/>
        <end position="34"/>
    </location>
</feature>
<keyword evidence="2 6" id="KW-1003">Cell membrane</keyword>
<dbReference type="GO" id="GO:0007165">
    <property type="term" value="P:signal transduction"/>
    <property type="evidence" value="ECO:0007669"/>
    <property type="project" value="UniProtKB-KW"/>
</dbReference>
<comment type="caution">
    <text evidence="7">The sequence shown here is derived from an EMBL/GenBank/DDBJ whole genome shotgun (WGS) entry which is preliminary data.</text>
</comment>
<dbReference type="InterPro" id="IPR013604">
    <property type="entry name" value="7TM_chemorcpt"/>
</dbReference>
<accession>A0AAD8EMF9</accession>
<comment type="caution">
    <text evidence="6">Lacks conserved residue(s) required for the propagation of feature annotation.</text>
</comment>
<keyword evidence="4 6" id="KW-1133">Transmembrane helix</keyword>
<dbReference type="Proteomes" id="UP001233999">
    <property type="component" value="Unassembled WGS sequence"/>
</dbReference>
<feature type="transmembrane region" description="Helical" evidence="6">
    <location>
        <begin position="137"/>
        <end position="156"/>
    </location>
</feature>
<evidence type="ECO:0000256" key="4">
    <source>
        <dbReference type="ARBA" id="ARBA00022989"/>
    </source>
</evidence>
<feature type="transmembrane region" description="Helical" evidence="6">
    <location>
        <begin position="238"/>
        <end position="260"/>
    </location>
</feature>
<comment type="similarity">
    <text evidence="6">Belongs to the insect chemoreceptor superfamily. Gustatory receptor (GR) family.</text>
</comment>
<evidence type="ECO:0000256" key="6">
    <source>
        <dbReference type="RuleBase" id="RU363108"/>
    </source>
</evidence>
<dbReference type="GO" id="GO:0050909">
    <property type="term" value="P:sensory perception of taste"/>
    <property type="evidence" value="ECO:0007669"/>
    <property type="project" value="InterPro"/>
</dbReference>
<feature type="transmembrane region" description="Helical" evidence="6">
    <location>
        <begin position="280"/>
        <end position="301"/>
    </location>
</feature>
<keyword evidence="6" id="KW-0675">Receptor</keyword>
<keyword evidence="3 6" id="KW-0812">Transmembrane</keyword>
<organism evidence="7 8">
    <name type="scientific">Diploptera punctata</name>
    <name type="common">Pacific beetle cockroach</name>
    <dbReference type="NCBI Taxonomy" id="6984"/>
    <lineage>
        <taxon>Eukaryota</taxon>
        <taxon>Metazoa</taxon>
        <taxon>Ecdysozoa</taxon>
        <taxon>Arthropoda</taxon>
        <taxon>Hexapoda</taxon>
        <taxon>Insecta</taxon>
        <taxon>Pterygota</taxon>
        <taxon>Neoptera</taxon>
        <taxon>Polyneoptera</taxon>
        <taxon>Dictyoptera</taxon>
        <taxon>Blattodea</taxon>
        <taxon>Blaberoidea</taxon>
        <taxon>Blaberidae</taxon>
        <taxon>Diplopterinae</taxon>
        <taxon>Diploptera</taxon>
    </lineage>
</organism>
<feature type="non-terminal residue" evidence="7">
    <location>
        <position position="306"/>
    </location>
</feature>
<reference evidence="7" key="2">
    <citation type="submission" date="2023-05" db="EMBL/GenBank/DDBJ databases">
        <authorList>
            <person name="Fouks B."/>
        </authorList>
    </citation>
    <scope>NUCLEOTIDE SEQUENCE</scope>
    <source>
        <strain evidence="7">Stay&amp;Tobe</strain>
        <tissue evidence="7">Testes</tissue>
    </source>
</reference>
<keyword evidence="6" id="KW-0807">Transducer</keyword>
<evidence type="ECO:0000256" key="1">
    <source>
        <dbReference type="ARBA" id="ARBA00004651"/>
    </source>
</evidence>
<sequence length="306" mass="35170">MSIYNFEVKARCVHSAMKPVFFISKCFGLIYFKYHRHEGTVFNELYIPLLIYNALLLVIADSVYLFYVTNWIRDSMHSVVSFSIILQSLCSVACNLIAIYISLMKSKTVLVIFNKLNSLHHFLKHSCSTYSKIKRNLILQIVLSTLGSVISLIVSWQSVGGHMYFIHLYLTFFINESCNLAMEMQYLGFVQVLEQHFVNVNRFLLTSCRITRKSVVTIVKYHDCLCDVINIINSTYSLFVLLNVTKIFMSLSGILFIVLIRQYTTELQNYVGLLNTKNQVGPWCMLLTAKLIFMVITCSSATQEVS</sequence>